<dbReference type="InterPro" id="IPR028976">
    <property type="entry name" value="CheC-like_sf"/>
</dbReference>
<sequence length="90" mass="9979">MAKILTQDEIDALLTTVSTGDQAQEAGGIEDARLRSIVAYDFKHPNRVSKDQIRTLENMHDNFAGHFSSMMSSVLRTIVDVDLVSVDQIT</sequence>
<feature type="non-terminal residue" evidence="2">
    <location>
        <position position="90"/>
    </location>
</feature>
<dbReference type="AlphaFoldDB" id="A0A855X264"/>
<evidence type="ECO:0000256" key="1">
    <source>
        <dbReference type="ARBA" id="ARBA00022500"/>
    </source>
</evidence>
<organism evidence="2 3">
    <name type="scientific">candidate division GN15 bacterium</name>
    <dbReference type="NCBI Taxonomy" id="2072418"/>
    <lineage>
        <taxon>Bacteria</taxon>
        <taxon>candidate division GN15</taxon>
    </lineage>
</organism>
<name>A0A855X264_9BACT</name>
<comment type="caution">
    <text evidence="2">The sequence shown here is derived from an EMBL/GenBank/DDBJ whole genome shotgun (WGS) entry which is preliminary data.</text>
</comment>
<dbReference type="InterPro" id="IPR001689">
    <property type="entry name" value="Flag_FliM"/>
</dbReference>
<accession>A0A855X264</accession>
<dbReference type="GO" id="GO:0071978">
    <property type="term" value="P:bacterial-type flagellum-dependent swarming motility"/>
    <property type="evidence" value="ECO:0007669"/>
    <property type="project" value="TreeGrafter"/>
</dbReference>
<dbReference type="Pfam" id="PF02154">
    <property type="entry name" value="FliM"/>
    <property type="match status" value="1"/>
</dbReference>
<reference evidence="2 3" key="1">
    <citation type="journal article" date="2018" name="ISME J.">
        <title>A methanotrophic archaeon couples anaerobic oxidation of methane to Fe(III) reduction.</title>
        <authorList>
            <person name="Cai C."/>
            <person name="Leu A.O."/>
            <person name="Xie G.J."/>
            <person name="Guo J."/>
            <person name="Feng Y."/>
            <person name="Zhao J.X."/>
            <person name="Tyson G.W."/>
            <person name="Yuan Z."/>
            <person name="Hu S."/>
        </authorList>
    </citation>
    <scope>NUCLEOTIDE SEQUENCE [LARGE SCALE GENOMIC DNA]</scope>
    <source>
        <strain evidence="2">FeB_12</strain>
    </source>
</reference>
<keyword evidence="2" id="KW-0966">Cell projection</keyword>
<dbReference type="GO" id="GO:0050918">
    <property type="term" value="P:positive chemotaxis"/>
    <property type="evidence" value="ECO:0007669"/>
    <property type="project" value="TreeGrafter"/>
</dbReference>
<dbReference type="SUPFAM" id="SSF103039">
    <property type="entry name" value="CheC-like"/>
    <property type="match status" value="1"/>
</dbReference>
<dbReference type="PANTHER" id="PTHR30034:SF6">
    <property type="entry name" value="YOP PROTEINS TRANSLOCATION PROTEIN Q"/>
    <property type="match status" value="1"/>
</dbReference>
<dbReference type="Gene3D" id="3.40.1550.10">
    <property type="entry name" value="CheC-like"/>
    <property type="match status" value="1"/>
</dbReference>
<gene>
    <name evidence="2" type="ORF">C3F09_09320</name>
</gene>
<keyword evidence="1" id="KW-0145">Chemotaxis</keyword>
<dbReference type="Proteomes" id="UP000250918">
    <property type="component" value="Unassembled WGS sequence"/>
</dbReference>
<evidence type="ECO:0000313" key="3">
    <source>
        <dbReference type="Proteomes" id="UP000250918"/>
    </source>
</evidence>
<proteinExistence type="predicted"/>
<keyword evidence="2" id="KW-0969">Cilium</keyword>
<protein>
    <submittedName>
        <fullName evidence="2">Flagellar motor switch protein FliM</fullName>
    </submittedName>
</protein>
<keyword evidence="2" id="KW-0282">Flagellum</keyword>
<dbReference type="GO" id="GO:0009425">
    <property type="term" value="C:bacterial-type flagellum basal body"/>
    <property type="evidence" value="ECO:0007669"/>
    <property type="project" value="InterPro"/>
</dbReference>
<dbReference type="PANTHER" id="PTHR30034">
    <property type="entry name" value="FLAGELLAR MOTOR SWITCH PROTEIN FLIM"/>
    <property type="match status" value="1"/>
</dbReference>
<evidence type="ECO:0000313" key="2">
    <source>
        <dbReference type="EMBL" id="PWB70297.1"/>
    </source>
</evidence>
<dbReference type="GO" id="GO:0003774">
    <property type="term" value="F:cytoskeletal motor activity"/>
    <property type="evidence" value="ECO:0007669"/>
    <property type="project" value="InterPro"/>
</dbReference>
<dbReference type="EMBL" id="PQAP01000149">
    <property type="protein sequence ID" value="PWB70297.1"/>
    <property type="molecule type" value="Genomic_DNA"/>
</dbReference>